<dbReference type="GO" id="GO:0004300">
    <property type="term" value="F:enoyl-CoA hydratase activity"/>
    <property type="evidence" value="ECO:0007669"/>
    <property type="project" value="UniProtKB-EC"/>
</dbReference>
<organism evidence="2 3">
    <name type="scientific">Vineibacter terrae</name>
    <dbReference type="NCBI Taxonomy" id="2586908"/>
    <lineage>
        <taxon>Bacteria</taxon>
        <taxon>Pseudomonadati</taxon>
        <taxon>Pseudomonadota</taxon>
        <taxon>Alphaproteobacteria</taxon>
        <taxon>Hyphomicrobiales</taxon>
        <taxon>Vineibacter</taxon>
    </lineage>
</organism>
<dbReference type="Proteomes" id="UP000321638">
    <property type="component" value="Unassembled WGS sequence"/>
</dbReference>
<evidence type="ECO:0000256" key="1">
    <source>
        <dbReference type="ARBA" id="ARBA00005254"/>
    </source>
</evidence>
<comment type="caution">
    <text evidence="2">The sequence shown here is derived from an EMBL/GenBank/DDBJ whole genome shotgun (WGS) entry which is preliminary data.</text>
</comment>
<evidence type="ECO:0000313" key="2">
    <source>
        <dbReference type="EMBL" id="TXL72861.1"/>
    </source>
</evidence>
<dbReference type="AlphaFoldDB" id="A0A5C8PH75"/>
<dbReference type="CDD" id="cd06558">
    <property type="entry name" value="crotonase-like"/>
    <property type="match status" value="1"/>
</dbReference>
<reference evidence="2 3" key="1">
    <citation type="submission" date="2019-06" db="EMBL/GenBank/DDBJ databases">
        <title>New taxonomy in bacterial strain CC-CFT640, isolated from vineyard.</title>
        <authorList>
            <person name="Lin S.-Y."/>
            <person name="Tsai C.-F."/>
            <person name="Young C.-C."/>
        </authorList>
    </citation>
    <scope>NUCLEOTIDE SEQUENCE [LARGE SCALE GENOMIC DNA]</scope>
    <source>
        <strain evidence="2 3">CC-CFT640</strain>
    </source>
</reference>
<gene>
    <name evidence="2" type="ORF">FHP25_23700</name>
</gene>
<keyword evidence="2" id="KW-0456">Lyase</keyword>
<protein>
    <submittedName>
        <fullName evidence="2">Enoyl-CoA hydratase</fullName>
        <ecNumber evidence="2">4.2.1.17</ecNumber>
    </submittedName>
</protein>
<dbReference type="RefSeq" id="WP_147849462.1">
    <property type="nucleotide sequence ID" value="NZ_VDUZ01000030.1"/>
</dbReference>
<accession>A0A5C8PH75</accession>
<keyword evidence="3" id="KW-1185">Reference proteome</keyword>
<dbReference type="Gene3D" id="3.90.226.10">
    <property type="entry name" value="2-enoyl-CoA Hydratase, Chain A, domain 1"/>
    <property type="match status" value="1"/>
</dbReference>
<dbReference type="Pfam" id="PF00378">
    <property type="entry name" value="ECH_1"/>
    <property type="match status" value="1"/>
</dbReference>
<dbReference type="EMBL" id="VDUZ01000030">
    <property type="protein sequence ID" value="TXL72861.1"/>
    <property type="molecule type" value="Genomic_DNA"/>
</dbReference>
<dbReference type="InterPro" id="IPR001753">
    <property type="entry name" value="Enoyl-CoA_hydra/iso"/>
</dbReference>
<dbReference type="EC" id="4.2.1.17" evidence="2"/>
<sequence length="287" mass="31724">MDYEQIKYEVKDGILTITLNRPDKLNAFTGRMLSELLDAIDRADRDDDVRAVVFTGAGRGFCAGADLSGGANTFNAENRGPVDPGLDGHRDGGGLLTLRLFDCLKPLIAACNGPAVGVGITMQLAMDVRLASEEARYGFVFTRRGIVMEACSSWFLPRLVGPQQALEWVMSGRVFSAEEALRGRLVRSVHKPAELLPEAYKLAREIADNTAPVAVALNKQMIWKMLGADHPMEAHKVDSKGIYSRGKSADVREGVVSFLEKRKANYPDKVSKDMPSYFPWWQAREFK</sequence>
<dbReference type="OrthoDB" id="9777711at2"/>
<dbReference type="PANTHER" id="PTHR43684:SF4">
    <property type="entry name" value="ENOYL-COA HYDRATASE_ISOMERASE FAMILY PROTEIN (AFU_ORTHOLOGUE AFUA_1G01890)"/>
    <property type="match status" value="1"/>
</dbReference>
<name>A0A5C8PH75_9HYPH</name>
<dbReference type="NCBIfam" id="NF006109">
    <property type="entry name" value="PRK08260.1"/>
    <property type="match status" value="1"/>
</dbReference>
<dbReference type="InterPro" id="IPR051053">
    <property type="entry name" value="ECH/Chromodomain_protein"/>
</dbReference>
<proteinExistence type="inferred from homology"/>
<dbReference type="SUPFAM" id="SSF52096">
    <property type="entry name" value="ClpP/crotonase"/>
    <property type="match status" value="1"/>
</dbReference>
<dbReference type="InterPro" id="IPR029045">
    <property type="entry name" value="ClpP/crotonase-like_dom_sf"/>
</dbReference>
<evidence type="ECO:0000313" key="3">
    <source>
        <dbReference type="Proteomes" id="UP000321638"/>
    </source>
</evidence>
<comment type="similarity">
    <text evidence="1">Belongs to the enoyl-CoA hydratase/isomerase family.</text>
</comment>
<dbReference type="PANTHER" id="PTHR43684">
    <property type="match status" value="1"/>
</dbReference>